<evidence type="ECO:0000313" key="13">
    <source>
        <dbReference type="Proteomes" id="UP001162640"/>
    </source>
</evidence>
<sequence length="587" mass="63978">MADTAQKLITLASQIVSNCLSQDTSSETKIPKMGARNQVYYSALNGECPKSLVPMLTAMVSGALKSKKTLIKCAHDDGLFSLKPEELPTGCGSLCESITASGQVVGVNAELLVVLYEVLLGSRRIRGTSPIVKLVKSRKASLQKTLASRRKSGTEKQHVDRIKMPRFVRLNHIKTTSNEVHAHFESSLNLKFMEKPESSTATLLSGVPKGKYTVDPLLPDIFILPSGTNLHTDSLVNSGAIVLQDRSSCLTALALNPPSNAICVDTCASPGNKTLHMASLMRRDKSGKGGGGRITAFERDPTRLGTLQRRIGEQGAETFVKARGADFMHADVSENGEFKDVTHVLIDPSCSGSGLAADSATGSALTSEYDQPSDSSSKLAVVGGGASDSQKVKNLARVQVEILLHAMKLPNLQVVAYSTCSVYREENEDVVLEVLQKQNKFRCARAIPTWPHRGLENVPEFAKISPLVCRATYEKDGTNGFFVARFERISEDEKGAEKKKKKKKKREEEGVEDESCTASVSVKKARVTTTKVKVALPPKPPCVTFSKRGNCKFGKRCRFSHETQNSPHHKINVDKSLMEEMDILNEF</sequence>
<dbReference type="InterPro" id="IPR049561">
    <property type="entry name" value="NSUN5_7_fdxn-like"/>
</dbReference>
<dbReference type="AlphaFoldDB" id="A0A9W7AJL1"/>
<dbReference type="GO" id="GO:0008173">
    <property type="term" value="F:RNA methyltransferase activity"/>
    <property type="evidence" value="ECO:0007669"/>
    <property type="project" value="InterPro"/>
</dbReference>
<dbReference type="InterPro" id="IPR023267">
    <property type="entry name" value="RCMT"/>
</dbReference>
<dbReference type="GO" id="GO:0070475">
    <property type="term" value="P:rRNA base methylation"/>
    <property type="evidence" value="ECO:0007669"/>
    <property type="project" value="TreeGrafter"/>
</dbReference>
<evidence type="ECO:0000256" key="2">
    <source>
        <dbReference type="ARBA" id="ARBA00022679"/>
    </source>
</evidence>
<evidence type="ECO:0000256" key="4">
    <source>
        <dbReference type="ARBA" id="ARBA00022723"/>
    </source>
</evidence>
<dbReference type="EMBL" id="BLQM01000181">
    <property type="protein sequence ID" value="GMH72959.1"/>
    <property type="molecule type" value="Genomic_DNA"/>
</dbReference>
<feature type="binding site" evidence="9">
    <location>
        <position position="298"/>
    </location>
    <ligand>
        <name>S-adenosyl-L-methionine</name>
        <dbReference type="ChEBI" id="CHEBI:59789"/>
    </ligand>
</feature>
<gene>
    <name evidence="12" type="ORF">TL16_g06051</name>
</gene>
<keyword evidence="6 8" id="KW-0862">Zinc</keyword>
<evidence type="ECO:0000256" key="5">
    <source>
        <dbReference type="ARBA" id="ARBA00022771"/>
    </source>
</evidence>
<dbReference type="GO" id="GO:0003723">
    <property type="term" value="F:RNA binding"/>
    <property type="evidence" value="ECO:0007669"/>
    <property type="project" value="UniProtKB-UniRule"/>
</dbReference>
<keyword evidence="1 9" id="KW-0489">Methyltransferase</keyword>
<dbReference type="SUPFAM" id="SSF53335">
    <property type="entry name" value="S-adenosyl-L-methionine-dependent methyltransferases"/>
    <property type="match status" value="1"/>
</dbReference>
<evidence type="ECO:0008006" key="14">
    <source>
        <dbReference type="Google" id="ProtNLM"/>
    </source>
</evidence>
<dbReference type="Pfam" id="PF01189">
    <property type="entry name" value="Methyltr_RsmB-F"/>
    <property type="match status" value="2"/>
</dbReference>
<feature type="binding site" evidence="9">
    <location>
        <position position="326"/>
    </location>
    <ligand>
        <name>S-adenosyl-L-methionine</name>
        <dbReference type="ChEBI" id="CHEBI:59789"/>
    </ligand>
</feature>
<feature type="non-terminal residue" evidence="12">
    <location>
        <position position="587"/>
    </location>
</feature>
<evidence type="ECO:0000256" key="9">
    <source>
        <dbReference type="PROSITE-ProRule" id="PRU01023"/>
    </source>
</evidence>
<dbReference type="SMART" id="SM00356">
    <property type="entry name" value="ZnF_C3H1"/>
    <property type="match status" value="1"/>
</dbReference>
<reference evidence="13" key="1">
    <citation type="journal article" date="2023" name="Commun. Biol.">
        <title>Genome analysis of Parmales, the sister group of diatoms, reveals the evolutionary specialization of diatoms from phago-mixotrophs to photoautotrophs.</title>
        <authorList>
            <person name="Ban H."/>
            <person name="Sato S."/>
            <person name="Yoshikawa S."/>
            <person name="Yamada K."/>
            <person name="Nakamura Y."/>
            <person name="Ichinomiya M."/>
            <person name="Sato N."/>
            <person name="Blanc-Mathieu R."/>
            <person name="Endo H."/>
            <person name="Kuwata A."/>
            <person name="Ogata H."/>
        </authorList>
    </citation>
    <scope>NUCLEOTIDE SEQUENCE [LARGE SCALE GENOMIC DNA]</scope>
</reference>
<evidence type="ECO:0000313" key="12">
    <source>
        <dbReference type="EMBL" id="GMH72959.1"/>
    </source>
</evidence>
<dbReference type="InterPro" id="IPR001678">
    <property type="entry name" value="MeTrfase_RsmB-F_NOP2_dom"/>
</dbReference>
<evidence type="ECO:0000256" key="6">
    <source>
        <dbReference type="ARBA" id="ARBA00022833"/>
    </source>
</evidence>
<dbReference type="Pfam" id="PF00642">
    <property type="entry name" value="zf-CCCH"/>
    <property type="match status" value="1"/>
</dbReference>
<dbReference type="GO" id="GO:0008270">
    <property type="term" value="F:zinc ion binding"/>
    <property type="evidence" value="ECO:0007669"/>
    <property type="project" value="UniProtKB-KW"/>
</dbReference>
<feature type="binding site" evidence="9">
    <location>
        <position position="347"/>
    </location>
    <ligand>
        <name>S-adenosyl-L-methionine</name>
        <dbReference type="ChEBI" id="CHEBI:59789"/>
    </ligand>
</feature>
<dbReference type="Gene3D" id="3.30.70.1170">
    <property type="entry name" value="Sun protein, domain 3"/>
    <property type="match status" value="1"/>
</dbReference>
<evidence type="ECO:0000259" key="11">
    <source>
        <dbReference type="PROSITE" id="PS51686"/>
    </source>
</evidence>
<comment type="caution">
    <text evidence="12">The sequence shown here is derived from an EMBL/GenBank/DDBJ whole genome shotgun (WGS) entry which is preliminary data.</text>
</comment>
<feature type="zinc finger region" description="C3H1-type" evidence="8">
    <location>
        <begin position="536"/>
        <end position="564"/>
    </location>
</feature>
<keyword evidence="7 9" id="KW-0694">RNA-binding</keyword>
<evidence type="ECO:0000256" key="7">
    <source>
        <dbReference type="ARBA" id="ARBA00022884"/>
    </source>
</evidence>
<proteinExistence type="inferred from homology"/>
<dbReference type="PANTHER" id="PTHR22807:SF4">
    <property type="entry name" value="28S RRNA (CYTOSINE-C(5))-METHYLTRANSFERASE"/>
    <property type="match status" value="1"/>
</dbReference>
<dbReference type="InterPro" id="IPR029063">
    <property type="entry name" value="SAM-dependent_MTases_sf"/>
</dbReference>
<evidence type="ECO:0000256" key="3">
    <source>
        <dbReference type="ARBA" id="ARBA00022691"/>
    </source>
</evidence>
<dbReference type="InterPro" id="IPR000571">
    <property type="entry name" value="Znf_CCCH"/>
</dbReference>
<feature type="non-terminal residue" evidence="12">
    <location>
        <position position="1"/>
    </location>
</feature>
<keyword evidence="3 9" id="KW-0949">S-adenosyl-L-methionine</keyword>
<organism evidence="12 13">
    <name type="scientific">Triparma laevis f. inornata</name>
    <dbReference type="NCBI Taxonomy" id="1714386"/>
    <lineage>
        <taxon>Eukaryota</taxon>
        <taxon>Sar</taxon>
        <taxon>Stramenopiles</taxon>
        <taxon>Ochrophyta</taxon>
        <taxon>Bolidophyceae</taxon>
        <taxon>Parmales</taxon>
        <taxon>Triparmaceae</taxon>
        <taxon>Triparma</taxon>
    </lineage>
</organism>
<dbReference type="Pfam" id="PF21148">
    <property type="entry name" value="NSUN5_fdxn-like"/>
    <property type="match status" value="1"/>
</dbReference>
<comment type="caution">
    <text evidence="9">Lacks conserved residue(s) required for the propagation of feature annotation.</text>
</comment>
<dbReference type="PRINTS" id="PR02008">
    <property type="entry name" value="RCMTFAMILY"/>
</dbReference>
<dbReference type="Proteomes" id="UP001162640">
    <property type="component" value="Unassembled WGS sequence"/>
</dbReference>
<accession>A0A9W7AJL1</accession>
<evidence type="ECO:0000256" key="8">
    <source>
        <dbReference type="PROSITE-ProRule" id="PRU00723"/>
    </source>
</evidence>
<feature type="domain" description="C3H1-type" evidence="10">
    <location>
        <begin position="536"/>
        <end position="564"/>
    </location>
</feature>
<evidence type="ECO:0000256" key="1">
    <source>
        <dbReference type="ARBA" id="ARBA00022603"/>
    </source>
</evidence>
<keyword evidence="5 8" id="KW-0863">Zinc-finger</keyword>
<evidence type="ECO:0000259" key="10">
    <source>
        <dbReference type="PROSITE" id="PS50103"/>
    </source>
</evidence>
<dbReference type="InterPro" id="IPR036855">
    <property type="entry name" value="Znf_CCCH_sf"/>
</dbReference>
<dbReference type="Gene3D" id="3.40.50.150">
    <property type="entry name" value="Vaccinia Virus protein VP39"/>
    <property type="match status" value="1"/>
</dbReference>
<keyword evidence="4 8" id="KW-0479">Metal-binding</keyword>
<feature type="domain" description="SAM-dependent MTase RsmB/NOP-type" evidence="11">
    <location>
        <begin position="156"/>
        <end position="489"/>
    </location>
</feature>
<dbReference type="InterPro" id="IPR049560">
    <property type="entry name" value="MeTrfase_RsmB-F_NOP2_cat"/>
</dbReference>
<dbReference type="PROSITE" id="PS50103">
    <property type="entry name" value="ZF_C3H1"/>
    <property type="match status" value="1"/>
</dbReference>
<protein>
    <recommendedName>
        <fullName evidence="14">C3H1-type domain-containing protein</fullName>
    </recommendedName>
</protein>
<comment type="similarity">
    <text evidence="9">Belongs to the class I-like SAM-binding methyltransferase superfamily. RsmB/NOP family.</text>
</comment>
<dbReference type="PANTHER" id="PTHR22807">
    <property type="entry name" value="NOP2 YEAST -RELATED NOL1/NOP2/FMU SUN DOMAIN-CONTAINING"/>
    <property type="match status" value="1"/>
</dbReference>
<feature type="active site" description="Nucleophile" evidence="9">
    <location>
        <position position="420"/>
    </location>
</feature>
<keyword evidence="2 9" id="KW-0808">Transferase</keyword>
<dbReference type="PROSITE" id="PS51686">
    <property type="entry name" value="SAM_MT_RSMB_NOP"/>
    <property type="match status" value="1"/>
</dbReference>
<dbReference type="SUPFAM" id="SSF90229">
    <property type="entry name" value="CCCH zinc finger"/>
    <property type="match status" value="1"/>
</dbReference>
<name>A0A9W7AJL1_9STRA</name>
<dbReference type="Gene3D" id="4.10.1000.10">
    <property type="entry name" value="Zinc finger, CCCH-type"/>
    <property type="match status" value="1"/>
</dbReference>
<dbReference type="GO" id="GO:0005730">
    <property type="term" value="C:nucleolus"/>
    <property type="evidence" value="ECO:0007669"/>
    <property type="project" value="TreeGrafter"/>
</dbReference>